<organism evidence="8 9">
    <name type="scientific">Umbelopsis vinacea</name>
    <dbReference type="NCBI Taxonomy" id="44442"/>
    <lineage>
        <taxon>Eukaryota</taxon>
        <taxon>Fungi</taxon>
        <taxon>Fungi incertae sedis</taxon>
        <taxon>Mucoromycota</taxon>
        <taxon>Mucoromycotina</taxon>
        <taxon>Umbelopsidomycetes</taxon>
        <taxon>Umbelopsidales</taxon>
        <taxon>Umbelopsidaceae</taxon>
        <taxon>Umbelopsis</taxon>
    </lineage>
</organism>
<feature type="domain" description="BRCT" evidence="7">
    <location>
        <begin position="2"/>
        <end position="82"/>
    </location>
</feature>
<dbReference type="Proteomes" id="UP000612746">
    <property type="component" value="Unassembled WGS sequence"/>
</dbReference>
<comment type="caution">
    <text evidence="8">The sequence shown here is derived from an EMBL/GenBank/DDBJ whole genome shotgun (WGS) entry which is preliminary data.</text>
</comment>
<reference evidence="8" key="1">
    <citation type="submission" date="2020-12" db="EMBL/GenBank/DDBJ databases">
        <title>Metabolic potential, ecology and presence of endohyphal bacteria is reflected in genomic diversity of Mucoromycotina.</title>
        <authorList>
            <person name="Muszewska A."/>
            <person name="Okrasinska A."/>
            <person name="Steczkiewicz K."/>
            <person name="Drgas O."/>
            <person name="Orlowska M."/>
            <person name="Perlinska-Lenart U."/>
            <person name="Aleksandrzak-Piekarczyk T."/>
            <person name="Szatraj K."/>
            <person name="Zielenkiewicz U."/>
            <person name="Pilsyk S."/>
            <person name="Malc E."/>
            <person name="Mieczkowski P."/>
            <person name="Kruszewska J.S."/>
            <person name="Biernat P."/>
            <person name="Pawlowska J."/>
        </authorList>
    </citation>
    <scope>NUCLEOTIDE SEQUENCE</scope>
    <source>
        <strain evidence="8">WA0000051536</strain>
    </source>
</reference>
<dbReference type="Gene3D" id="3.40.50.10190">
    <property type="entry name" value="BRCT domain"/>
    <property type="match status" value="1"/>
</dbReference>
<dbReference type="Pfam" id="PF16589">
    <property type="entry name" value="BRCT_2"/>
    <property type="match status" value="1"/>
</dbReference>
<keyword evidence="5" id="KW-0158">Chromosome</keyword>
<feature type="region of interest" description="Disordered" evidence="6">
    <location>
        <begin position="204"/>
        <end position="315"/>
    </location>
</feature>
<feature type="compositionally biased region" description="Basic and acidic residues" evidence="6">
    <location>
        <begin position="378"/>
        <end position="395"/>
    </location>
</feature>
<evidence type="ECO:0000313" key="8">
    <source>
        <dbReference type="EMBL" id="KAG2174069.1"/>
    </source>
</evidence>
<comment type="similarity">
    <text evidence="5">Belongs to the RAP1 family.</text>
</comment>
<accession>A0A8H7UC25</accession>
<evidence type="ECO:0000256" key="2">
    <source>
        <dbReference type="ARBA" id="ARBA00023159"/>
    </source>
</evidence>
<keyword evidence="2" id="KW-0010">Activator</keyword>
<feature type="compositionally biased region" description="Basic and acidic residues" evidence="6">
    <location>
        <begin position="457"/>
        <end position="466"/>
    </location>
</feature>
<evidence type="ECO:0000256" key="1">
    <source>
        <dbReference type="ARBA" id="ARBA00023015"/>
    </source>
</evidence>
<feature type="compositionally biased region" description="Polar residues" evidence="6">
    <location>
        <begin position="85"/>
        <end position="97"/>
    </location>
</feature>
<feature type="compositionally biased region" description="Basic and acidic residues" evidence="6">
    <location>
        <begin position="418"/>
        <end position="432"/>
    </location>
</feature>
<feature type="compositionally biased region" description="Low complexity" evidence="6">
    <location>
        <begin position="472"/>
        <end position="484"/>
    </location>
</feature>
<evidence type="ECO:0000313" key="9">
    <source>
        <dbReference type="Proteomes" id="UP000612746"/>
    </source>
</evidence>
<feature type="compositionally biased region" description="Acidic residues" evidence="6">
    <location>
        <begin position="300"/>
        <end position="314"/>
    </location>
</feature>
<feature type="compositionally biased region" description="Low complexity" evidence="6">
    <location>
        <begin position="263"/>
        <end position="276"/>
    </location>
</feature>
<dbReference type="GO" id="GO:0031848">
    <property type="term" value="P:protection from non-homologous end joining at telomere"/>
    <property type="evidence" value="ECO:0007669"/>
    <property type="project" value="TreeGrafter"/>
</dbReference>
<comment type="function">
    <text evidence="5">Involved in the regulation of telomere length, clustering and has a specific role in telomere position effect (TPE).</text>
</comment>
<keyword evidence="5" id="KW-0779">Telomere</keyword>
<feature type="compositionally biased region" description="Polar residues" evidence="6">
    <location>
        <begin position="168"/>
        <end position="183"/>
    </location>
</feature>
<protein>
    <recommendedName>
        <fullName evidence="5">DNA-binding protein RAP1</fullName>
    </recommendedName>
</protein>
<dbReference type="Pfam" id="PF11626">
    <property type="entry name" value="Rap1_C"/>
    <property type="match status" value="1"/>
</dbReference>
<dbReference type="GO" id="GO:0010833">
    <property type="term" value="P:telomere maintenance via telomere lengthening"/>
    <property type="evidence" value="ECO:0007669"/>
    <property type="project" value="UniProtKB-UniRule"/>
</dbReference>
<dbReference type="PROSITE" id="PS50172">
    <property type="entry name" value="BRCT"/>
    <property type="match status" value="1"/>
</dbReference>
<comment type="subcellular location">
    <subcellularLocation>
        <location evidence="5">Nucleus</location>
    </subcellularLocation>
    <subcellularLocation>
        <location evidence="5">Chromosome</location>
        <location evidence="5">Telomere</location>
    </subcellularLocation>
</comment>
<dbReference type="GO" id="GO:0042162">
    <property type="term" value="F:telomeric DNA binding"/>
    <property type="evidence" value="ECO:0007669"/>
    <property type="project" value="TreeGrafter"/>
</dbReference>
<comment type="subunit">
    <text evidence="5">Homodimer.</text>
</comment>
<feature type="compositionally biased region" description="Polar residues" evidence="6">
    <location>
        <begin position="225"/>
        <end position="244"/>
    </location>
</feature>
<name>A0A8H7UC25_9FUNG</name>
<dbReference type="SUPFAM" id="SSF52113">
    <property type="entry name" value="BRCT domain"/>
    <property type="match status" value="1"/>
</dbReference>
<dbReference type="Gene3D" id="1.10.10.60">
    <property type="entry name" value="Homeodomain-like"/>
    <property type="match status" value="1"/>
</dbReference>
<feature type="region of interest" description="Disordered" evidence="6">
    <location>
        <begin position="81"/>
        <end position="101"/>
    </location>
</feature>
<feature type="compositionally biased region" description="Polar residues" evidence="6">
    <location>
        <begin position="339"/>
        <end position="360"/>
    </location>
</feature>
<dbReference type="EMBL" id="JAEPRA010000017">
    <property type="protein sequence ID" value="KAG2174069.1"/>
    <property type="molecule type" value="Genomic_DNA"/>
</dbReference>
<keyword evidence="4 5" id="KW-0539">Nucleus</keyword>
<dbReference type="PANTHER" id="PTHR16466">
    <property type="entry name" value="TELOMERE REPEAT-BINDING FACTOR 2-INTERACTING PROTEIN 1"/>
    <property type="match status" value="1"/>
</dbReference>
<evidence type="ECO:0000256" key="3">
    <source>
        <dbReference type="ARBA" id="ARBA00023163"/>
    </source>
</evidence>
<feature type="region of interest" description="Disordered" evidence="6">
    <location>
        <begin position="338"/>
        <end position="484"/>
    </location>
</feature>
<dbReference type="PANTHER" id="PTHR16466:SF6">
    <property type="entry name" value="TELOMERIC REPEAT-BINDING FACTOR 2-INTERACTING PROTEIN 1"/>
    <property type="match status" value="1"/>
</dbReference>
<sequence>MPTPGFFKDLQFYIADSEPEKDHLVKLIQTHGGSLTLSHTEEHVIRIGKNESAVGLEGHVDPQYIYECDRRKELLSIDQYKSHSKNSPSTTSVNPKSAIQKRVPFSTKDKRILREWVTRVEHFRLRKGPSIFQSLSKEHTADSWQNHWIRYMEKNLSREEKKRFATGASATPSEPDNNPDATSDQEKSSLSHATKGYISELMAAATSSHEQHTSDSEPSVPAETGKTQGTPSKMGSTSEAATTYHSREESSLFIRGNQQQEIENSSSAERASTSSEELLEKPDRRNIIRKKINGKVDTSSTEDLEPSADADQETDVAIASQEDVIDLAAANAQHVKAISKNSNSQTETYEYQTHQESIVTESAHPVATHKFSSPSSDVEDRDKDSSPHITSHPDRQSIPSYSPYGQDVYRASVNIDNGRSKEHEQPKRKVDSDSGLNVNSDDDENSTKTLKRHKRHQQEVGRDQTTPRHSTAEPAPSARASSEIPALTGHIINAFAVEEAIHISIAMKQHTFKRIQDVKDANHRRWLGDLRGLMMDSDKDAMQVLTTLRVSSGDWDVARAFLMRLKNKNQPTRQSNSWSSSSRFEVLQRDEEELTRLMWSPKDDNTLLKGTQNQIEELVERKGRNNTNVRRIFLQNL</sequence>
<dbReference type="GO" id="GO:0070187">
    <property type="term" value="C:shelterin complex"/>
    <property type="evidence" value="ECO:0007669"/>
    <property type="project" value="TreeGrafter"/>
</dbReference>
<keyword evidence="1" id="KW-0805">Transcription regulation</keyword>
<proteinExistence type="inferred from homology"/>
<dbReference type="InterPro" id="IPR039595">
    <property type="entry name" value="TE2IP/Rap1"/>
</dbReference>
<feature type="region of interest" description="Disordered" evidence="6">
    <location>
        <begin position="162"/>
        <end position="191"/>
    </location>
</feature>
<dbReference type="InterPro" id="IPR001357">
    <property type="entry name" value="BRCT_dom"/>
</dbReference>
<evidence type="ECO:0000256" key="4">
    <source>
        <dbReference type="ARBA" id="ARBA00023242"/>
    </source>
</evidence>
<evidence type="ECO:0000256" key="6">
    <source>
        <dbReference type="SAM" id="MobiDB-lite"/>
    </source>
</evidence>
<keyword evidence="9" id="KW-1185">Reference proteome</keyword>
<evidence type="ECO:0000259" key="7">
    <source>
        <dbReference type="PROSITE" id="PS50172"/>
    </source>
</evidence>
<dbReference type="AlphaFoldDB" id="A0A8H7UC25"/>
<evidence type="ECO:0000256" key="5">
    <source>
        <dbReference type="RuleBase" id="RU367107"/>
    </source>
</evidence>
<dbReference type="InterPro" id="IPR036420">
    <property type="entry name" value="BRCT_dom_sf"/>
</dbReference>
<dbReference type="InterPro" id="IPR021661">
    <property type="entry name" value="Rap1_C"/>
</dbReference>
<dbReference type="OrthoDB" id="2422993at2759"/>
<keyword evidence="3" id="KW-0804">Transcription</keyword>
<gene>
    <name evidence="8" type="ORF">INT44_000183</name>
</gene>